<dbReference type="AlphaFoldDB" id="A0A811RZI4"/>
<feature type="compositionally biased region" description="Basic residues" evidence="1">
    <location>
        <begin position="114"/>
        <end position="123"/>
    </location>
</feature>
<gene>
    <name evidence="2" type="ORF">NCGR_LOCUS59535</name>
</gene>
<sequence>MQAATSSNREQRIPGGARWRSPAISRGPKKKGTRAMSAAGVVSIRSTPTLPAGSRYSRCGYDGRGGLRAMNISLPQAGATDGAAAPHAISQTAFSNCIPPGASTMQWQKRWPKMKPPHLRRRGVGVGGASANRDRAMVGKERVAWSAKSKEHCSCGADRQ</sequence>
<evidence type="ECO:0000313" key="3">
    <source>
        <dbReference type="Proteomes" id="UP000604825"/>
    </source>
</evidence>
<dbReference type="EMBL" id="CAJGYO010000018">
    <property type="protein sequence ID" value="CAD6335437.1"/>
    <property type="molecule type" value="Genomic_DNA"/>
</dbReference>
<evidence type="ECO:0000313" key="2">
    <source>
        <dbReference type="EMBL" id="CAD6335437.1"/>
    </source>
</evidence>
<dbReference type="Proteomes" id="UP000604825">
    <property type="component" value="Unassembled WGS sequence"/>
</dbReference>
<evidence type="ECO:0000256" key="1">
    <source>
        <dbReference type="SAM" id="MobiDB-lite"/>
    </source>
</evidence>
<feature type="compositionally biased region" description="Basic and acidic residues" evidence="1">
    <location>
        <begin position="132"/>
        <end position="143"/>
    </location>
</feature>
<organism evidence="2 3">
    <name type="scientific">Miscanthus lutarioriparius</name>
    <dbReference type="NCBI Taxonomy" id="422564"/>
    <lineage>
        <taxon>Eukaryota</taxon>
        <taxon>Viridiplantae</taxon>
        <taxon>Streptophyta</taxon>
        <taxon>Embryophyta</taxon>
        <taxon>Tracheophyta</taxon>
        <taxon>Spermatophyta</taxon>
        <taxon>Magnoliopsida</taxon>
        <taxon>Liliopsida</taxon>
        <taxon>Poales</taxon>
        <taxon>Poaceae</taxon>
        <taxon>PACMAD clade</taxon>
        <taxon>Panicoideae</taxon>
        <taxon>Andropogonodae</taxon>
        <taxon>Andropogoneae</taxon>
        <taxon>Saccharinae</taxon>
        <taxon>Miscanthus</taxon>
    </lineage>
</organism>
<feature type="region of interest" description="Disordered" evidence="1">
    <location>
        <begin position="1"/>
        <end position="40"/>
    </location>
</feature>
<keyword evidence="3" id="KW-1185">Reference proteome</keyword>
<name>A0A811RZI4_9POAL</name>
<accession>A0A811RZI4</accession>
<feature type="region of interest" description="Disordered" evidence="1">
    <location>
        <begin position="114"/>
        <end position="143"/>
    </location>
</feature>
<proteinExistence type="predicted"/>
<reference evidence="2" key="1">
    <citation type="submission" date="2020-10" db="EMBL/GenBank/DDBJ databases">
        <authorList>
            <person name="Han B."/>
            <person name="Lu T."/>
            <person name="Zhao Q."/>
            <person name="Huang X."/>
            <person name="Zhao Y."/>
        </authorList>
    </citation>
    <scope>NUCLEOTIDE SEQUENCE</scope>
</reference>
<comment type="caution">
    <text evidence="2">The sequence shown here is derived from an EMBL/GenBank/DDBJ whole genome shotgun (WGS) entry which is preliminary data.</text>
</comment>
<protein>
    <submittedName>
        <fullName evidence="2">Uncharacterized protein</fullName>
    </submittedName>
</protein>